<protein>
    <recommendedName>
        <fullName evidence="3">Ribosome hibernation promoting factor</fullName>
        <shortName evidence="3">HPF</shortName>
    </recommendedName>
</protein>
<keyword evidence="7" id="KW-1185">Reference proteome</keyword>
<dbReference type="Pfam" id="PF16321">
    <property type="entry name" value="Ribosom_S30AE_C"/>
    <property type="match status" value="1"/>
</dbReference>
<dbReference type="Gene3D" id="3.30.505.50">
    <property type="entry name" value="Sigma 54 modulation/S30EA ribosomal protein, C-terminal domain"/>
    <property type="match status" value="1"/>
</dbReference>
<dbReference type="InterPro" id="IPR050574">
    <property type="entry name" value="HPF/YfiA_ribosome-assoc"/>
</dbReference>
<dbReference type="Pfam" id="PF02482">
    <property type="entry name" value="Ribosomal_S30AE"/>
    <property type="match status" value="1"/>
</dbReference>
<dbReference type="PANTHER" id="PTHR33231">
    <property type="entry name" value="30S RIBOSOMAL PROTEIN"/>
    <property type="match status" value="1"/>
</dbReference>
<dbReference type="EMBL" id="MBLM01000169">
    <property type="protein sequence ID" value="OHV28887.1"/>
    <property type="molecule type" value="Genomic_DNA"/>
</dbReference>
<dbReference type="CDD" id="cd00552">
    <property type="entry name" value="RaiA"/>
    <property type="match status" value="1"/>
</dbReference>
<dbReference type="Proteomes" id="UP000179627">
    <property type="component" value="Unassembled WGS sequence"/>
</dbReference>
<evidence type="ECO:0000256" key="1">
    <source>
        <dbReference type="ARBA" id="ARBA00022490"/>
    </source>
</evidence>
<dbReference type="InterPro" id="IPR003489">
    <property type="entry name" value="RHF/RaiA"/>
</dbReference>
<comment type="function">
    <text evidence="3">Required for dimerization of active 70S ribosomes into 100S ribosomes in stationary phase; 100S ribosomes are translationally inactive and sometimes present during exponential growth.</text>
</comment>
<feature type="region of interest" description="Disordered" evidence="4">
    <location>
        <begin position="134"/>
        <end position="179"/>
    </location>
</feature>
<dbReference type="GO" id="GO:0022627">
    <property type="term" value="C:cytosolic small ribosomal subunit"/>
    <property type="evidence" value="ECO:0007669"/>
    <property type="project" value="TreeGrafter"/>
</dbReference>
<evidence type="ECO:0000259" key="5">
    <source>
        <dbReference type="Pfam" id="PF16321"/>
    </source>
</evidence>
<dbReference type="GO" id="GO:0043024">
    <property type="term" value="F:ribosomal small subunit binding"/>
    <property type="evidence" value="ECO:0007669"/>
    <property type="project" value="TreeGrafter"/>
</dbReference>
<organism evidence="6 7">
    <name type="scientific">Parafrankia colletiae</name>
    <dbReference type="NCBI Taxonomy" id="573497"/>
    <lineage>
        <taxon>Bacteria</taxon>
        <taxon>Bacillati</taxon>
        <taxon>Actinomycetota</taxon>
        <taxon>Actinomycetes</taxon>
        <taxon>Frankiales</taxon>
        <taxon>Frankiaceae</taxon>
        <taxon>Parafrankia</taxon>
    </lineage>
</organism>
<gene>
    <name evidence="3" type="primary">hpf</name>
    <name evidence="6" type="ORF">CC117_29650</name>
</gene>
<dbReference type="InterPro" id="IPR038416">
    <property type="entry name" value="Ribosom_S30AE_C_sf"/>
</dbReference>
<dbReference type="InterPro" id="IPR034694">
    <property type="entry name" value="HPF_long/plastid"/>
</dbReference>
<dbReference type="FunFam" id="3.30.505.50:FF:000002">
    <property type="entry name" value="Ribosome hibernation promoting factor"/>
    <property type="match status" value="1"/>
</dbReference>
<dbReference type="GO" id="GO:0045900">
    <property type="term" value="P:negative regulation of translational elongation"/>
    <property type="evidence" value="ECO:0007669"/>
    <property type="project" value="TreeGrafter"/>
</dbReference>
<dbReference type="OrthoDB" id="9794975at2"/>
<evidence type="ECO:0000256" key="4">
    <source>
        <dbReference type="SAM" id="MobiDB-lite"/>
    </source>
</evidence>
<evidence type="ECO:0000313" key="6">
    <source>
        <dbReference type="EMBL" id="OHV28887.1"/>
    </source>
</evidence>
<comment type="caution">
    <text evidence="6">The sequence shown here is derived from an EMBL/GenBank/DDBJ whole genome shotgun (WGS) entry which is preliminary data.</text>
</comment>
<comment type="similarity">
    <text evidence="3">Belongs to the HPF/YfiA ribosome-associated protein family. Long HPF subfamily.</text>
</comment>
<accession>A0A1S1Q5K9</accession>
<name>A0A1S1Q5K9_9ACTN</name>
<feature type="region of interest" description="Disordered" evidence="4">
    <location>
        <begin position="95"/>
        <end position="119"/>
    </location>
</feature>
<dbReference type="AlphaFoldDB" id="A0A1S1Q5K9"/>
<dbReference type="Gene3D" id="3.30.160.100">
    <property type="entry name" value="Ribosome hibernation promotion factor-like"/>
    <property type="match status" value="1"/>
</dbReference>
<dbReference type="SUPFAM" id="SSF69754">
    <property type="entry name" value="Ribosome binding protein Y (YfiA homologue)"/>
    <property type="match status" value="1"/>
</dbReference>
<keyword evidence="2 3" id="KW-0810">Translation regulation</keyword>
<comment type="subunit">
    <text evidence="3">Interacts with 100S ribosomes.</text>
</comment>
<feature type="compositionally biased region" description="Low complexity" evidence="4">
    <location>
        <begin position="144"/>
        <end position="165"/>
    </location>
</feature>
<proteinExistence type="inferred from homology"/>
<keyword evidence="1 3" id="KW-0963">Cytoplasm</keyword>
<dbReference type="NCBIfam" id="TIGR00741">
    <property type="entry name" value="yfiA"/>
    <property type="match status" value="1"/>
</dbReference>
<reference evidence="7" key="1">
    <citation type="submission" date="2016-07" db="EMBL/GenBank/DDBJ databases">
        <title>Sequence Frankia sp. strain CcI1.17.</title>
        <authorList>
            <person name="Ghodhbane-Gtari F."/>
            <person name="Swanson E."/>
            <person name="Gueddou A."/>
            <person name="Morris K."/>
            <person name="Hezbri K."/>
            <person name="Ktari A."/>
            <person name="Nouioui I."/>
            <person name="Abebe-Akele F."/>
            <person name="Simpson S."/>
            <person name="Thomas K."/>
            <person name="Gtari M."/>
            <person name="Tisa L.S."/>
            <person name="Hurst S."/>
        </authorList>
    </citation>
    <scope>NUCLEOTIDE SEQUENCE [LARGE SCALE GENOMIC DNA]</scope>
    <source>
        <strain evidence="7">Cc1.17</strain>
    </source>
</reference>
<dbReference type="RefSeq" id="WP_071091482.1">
    <property type="nucleotide sequence ID" value="NZ_MBLM01000169.1"/>
</dbReference>
<sequence length="265" mass="28465">MDIVVKGRHTAVSEGFRRHVQTKLAKLERLDSRVMRVDVELSKESNPRLSDMCDRVELTVYSRGPVIRAEAAAGDSYAALDRATAKLAERLRRAADRRVRHHANHAGANHPGPGRAGSLTADLSLVPDVLVPDGSVLNSGNGQPAAASERAAPEPEAAPVAQEWASSNGRSGTERVEEVEYSPMVVREKTHVAAPMTLDDALSNMELVGHDFYLFLDARSGLPSVVYRRCGYDYGVIRLTGAASRNGADGMDGTREPASAVISAV</sequence>
<dbReference type="InterPro" id="IPR036567">
    <property type="entry name" value="RHF-like"/>
</dbReference>
<evidence type="ECO:0000313" key="7">
    <source>
        <dbReference type="Proteomes" id="UP000179627"/>
    </source>
</evidence>
<evidence type="ECO:0000256" key="3">
    <source>
        <dbReference type="HAMAP-Rule" id="MF_00839"/>
    </source>
</evidence>
<dbReference type="HAMAP" id="MF_00839">
    <property type="entry name" value="HPF"/>
    <property type="match status" value="1"/>
</dbReference>
<feature type="domain" description="Sigma 54 modulation/S30EA ribosomal protein C-terminal" evidence="5">
    <location>
        <begin position="182"/>
        <end position="236"/>
    </location>
</feature>
<dbReference type="PANTHER" id="PTHR33231:SF1">
    <property type="entry name" value="30S RIBOSOMAL PROTEIN"/>
    <property type="match status" value="1"/>
</dbReference>
<dbReference type="InterPro" id="IPR032528">
    <property type="entry name" value="Ribosom_S30AE_C"/>
</dbReference>
<comment type="subcellular location">
    <subcellularLocation>
        <location evidence="3">Cytoplasm</location>
    </subcellularLocation>
</comment>
<evidence type="ECO:0000256" key="2">
    <source>
        <dbReference type="ARBA" id="ARBA00022845"/>
    </source>
</evidence>